<keyword evidence="1" id="KW-1133">Transmembrane helix</keyword>
<accession>A0A6A7BG99</accession>
<feature type="transmembrane region" description="Helical" evidence="1">
    <location>
        <begin position="59"/>
        <end position="79"/>
    </location>
</feature>
<gene>
    <name evidence="2" type="ORF">T440DRAFT_552746</name>
</gene>
<evidence type="ECO:0000313" key="2">
    <source>
        <dbReference type="EMBL" id="KAF2853515.1"/>
    </source>
</evidence>
<protein>
    <recommendedName>
        <fullName evidence="4">MARVEL domain-containing protein</fullName>
    </recommendedName>
</protein>
<name>A0A6A7BG99_9PLEO</name>
<organism evidence="2 3">
    <name type="scientific">Plenodomus tracheiphilus IPT5</name>
    <dbReference type="NCBI Taxonomy" id="1408161"/>
    <lineage>
        <taxon>Eukaryota</taxon>
        <taxon>Fungi</taxon>
        <taxon>Dikarya</taxon>
        <taxon>Ascomycota</taxon>
        <taxon>Pezizomycotina</taxon>
        <taxon>Dothideomycetes</taxon>
        <taxon>Pleosporomycetidae</taxon>
        <taxon>Pleosporales</taxon>
        <taxon>Pleosporineae</taxon>
        <taxon>Leptosphaeriaceae</taxon>
        <taxon>Plenodomus</taxon>
    </lineage>
</organism>
<reference evidence="2" key="1">
    <citation type="submission" date="2020-01" db="EMBL/GenBank/DDBJ databases">
        <authorList>
            <consortium name="DOE Joint Genome Institute"/>
            <person name="Haridas S."/>
            <person name="Albert R."/>
            <person name="Binder M."/>
            <person name="Bloem J."/>
            <person name="Labutti K."/>
            <person name="Salamov A."/>
            <person name="Andreopoulos B."/>
            <person name="Baker S.E."/>
            <person name="Barry K."/>
            <person name="Bills G."/>
            <person name="Bluhm B.H."/>
            <person name="Cannon C."/>
            <person name="Castanera R."/>
            <person name="Culley D.E."/>
            <person name="Daum C."/>
            <person name="Ezra D."/>
            <person name="Gonzalez J.B."/>
            <person name="Henrissat B."/>
            <person name="Kuo A."/>
            <person name="Liang C."/>
            <person name="Lipzen A."/>
            <person name="Lutzoni F."/>
            <person name="Magnuson J."/>
            <person name="Mondo S."/>
            <person name="Nolan M."/>
            <person name="Ohm R."/>
            <person name="Pangilinan J."/>
            <person name="Park H.-J."/>
            <person name="Ramirez L."/>
            <person name="Alfaro M."/>
            <person name="Sun H."/>
            <person name="Tritt A."/>
            <person name="Yoshinaga Y."/>
            <person name="Zwiers L.-H."/>
            <person name="Turgeon B.G."/>
            <person name="Goodwin S.B."/>
            <person name="Spatafora J.W."/>
            <person name="Crous P.W."/>
            <person name="Grigoriev I.V."/>
        </authorList>
    </citation>
    <scope>NUCLEOTIDE SEQUENCE</scope>
    <source>
        <strain evidence="2">IPT5</strain>
    </source>
</reference>
<dbReference type="Proteomes" id="UP000799423">
    <property type="component" value="Unassembled WGS sequence"/>
</dbReference>
<sequence length="223" mass="23987">MVRTHAAANDYGAPVTNARSNKLYRPLIMANHVVHWLSSVIVMGISAYFIHKFSHNTHLVYWVSIAAIDALLYIPIIALPAMKRYKGHGAPLAWIFSYLWLTAFIFAAQDYNYGSCALRSPAFVNKCSLKKTIEAFAFLAFFTNLVGTALEARLYDVNRVRGTEAVLVEEKRPVVGANAPAVPVAPAATSATTTTAAAPYGTTGATAPLGTAATTTTVPHTTV</sequence>
<evidence type="ECO:0000313" key="3">
    <source>
        <dbReference type="Proteomes" id="UP000799423"/>
    </source>
</evidence>
<keyword evidence="3" id="KW-1185">Reference proteome</keyword>
<proteinExistence type="predicted"/>
<keyword evidence="1" id="KW-0812">Transmembrane</keyword>
<feature type="transmembrane region" description="Helical" evidence="1">
    <location>
        <begin position="91"/>
        <end position="108"/>
    </location>
</feature>
<dbReference type="OrthoDB" id="20872at2759"/>
<dbReference type="EMBL" id="MU006295">
    <property type="protein sequence ID" value="KAF2853515.1"/>
    <property type="molecule type" value="Genomic_DNA"/>
</dbReference>
<dbReference type="PANTHER" id="PTHR39608:SF2">
    <property type="entry name" value="MARVEL DOMAIN-CONTAINING PROTEIN"/>
    <property type="match status" value="1"/>
</dbReference>
<keyword evidence="1" id="KW-0472">Membrane</keyword>
<dbReference type="AlphaFoldDB" id="A0A6A7BG99"/>
<evidence type="ECO:0000256" key="1">
    <source>
        <dbReference type="SAM" id="Phobius"/>
    </source>
</evidence>
<dbReference type="PANTHER" id="PTHR39608">
    <property type="entry name" value="INTEGRAL MEMBRANE PROTEIN (AFU_ORTHOLOGUE AFUA_5G08640)"/>
    <property type="match status" value="1"/>
</dbReference>
<feature type="transmembrane region" description="Helical" evidence="1">
    <location>
        <begin position="33"/>
        <end position="53"/>
    </location>
</feature>
<evidence type="ECO:0008006" key="4">
    <source>
        <dbReference type="Google" id="ProtNLM"/>
    </source>
</evidence>